<dbReference type="GO" id="GO:0034707">
    <property type="term" value="C:chloride channel complex"/>
    <property type="evidence" value="ECO:0007669"/>
    <property type="project" value="UniProtKB-KW"/>
</dbReference>
<keyword evidence="3 10" id="KW-0812">Transmembrane</keyword>
<feature type="transmembrane region" description="Helical" evidence="10">
    <location>
        <begin position="262"/>
        <end position="280"/>
    </location>
</feature>
<dbReference type="InterPro" id="IPR050368">
    <property type="entry name" value="ClC-type_chloride_channel"/>
</dbReference>
<feature type="transmembrane region" description="Helical" evidence="10">
    <location>
        <begin position="57"/>
        <end position="77"/>
    </location>
</feature>
<dbReference type="Proteomes" id="UP000018004">
    <property type="component" value="Unassembled WGS sequence"/>
</dbReference>
<evidence type="ECO:0000256" key="9">
    <source>
        <dbReference type="ARBA" id="ARBA00023303"/>
    </source>
</evidence>
<feature type="transmembrane region" description="Helical" evidence="10">
    <location>
        <begin position="359"/>
        <end position="385"/>
    </location>
</feature>
<evidence type="ECO:0000313" key="12">
    <source>
        <dbReference type="Proteomes" id="UP000018004"/>
    </source>
</evidence>
<gene>
    <name evidence="11" type="ORF">FLJC2902T_27430</name>
</gene>
<name>V6SHU7_9FLAO</name>
<feature type="transmembrane region" description="Helical" evidence="10">
    <location>
        <begin position="20"/>
        <end position="37"/>
    </location>
</feature>
<sequence>MSTTSHLRKNHKKITLQKLAITSVIIGFLCAFLAVSLKHLTEHYEYILLHKATANRFLFLIFPIFGLSVIYFLRYYLFKKKENKGIKEIFESTGSRTKKLPVYKIPSHFFNGLLTVVFGGSTGIEVSTVVASAAIGSVAQQKENVFKRHKTELICAGIAAGITALFSSPIAGILFAFEVISKKVNRTFAVTTGLAVAIAYAFILILDEKPLFEVHITAWHLHAFPYFLLLGLLAGVNSVYLTRSVIYIKNRFAKIGNHSTKIIIGSIIISASLLVFPQLYGEGYHAMKILFVNSGSAVVTTSFLFTMIGILFLKPIITSITLASGGDGGVFAPSMFIGAFLGLLMATVLNTFFDAGVIPLNFMIIGMAAMLSASIHAPFTALFLICGLINDYTLFFPILIVCLVSKTTAKFIYPYTVYSYQPKPVN</sequence>
<dbReference type="EMBL" id="AVGG01000019">
    <property type="protein sequence ID" value="ESU26263.1"/>
    <property type="molecule type" value="Genomic_DNA"/>
</dbReference>
<evidence type="ECO:0000256" key="1">
    <source>
        <dbReference type="ARBA" id="ARBA00004141"/>
    </source>
</evidence>
<evidence type="ECO:0000256" key="3">
    <source>
        <dbReference type="ARBA" id="ARBA00022692"/>
    </source>
</evidence>
<dbReference type="OrthoDB" id="9812438at2"/>
<dbReference type="AlphaFoldDB" id="V6SHU7"/>
<keyword evidence="9" id="KW-0407">Ion channel</keyword>
<evidence type="ECO:0000313" key="11">
    <source>
        <dbReference type="EMBL" id="ESU26263.1"/>
    </source>
</evidence>
<comment type="subcellular location">
    <subcellularLocation>
        <location evidence="1">Membrane</location>
        <topology evidence="1">Multi-pass membrane protein</topology>
    </subcellularLocation>
</comment>
<comment type="caution">
    <text evidence="11">The sequence shown here is derived from an EMBL/GenBank/DDBJ whole genome shotgun (WGS) entry which is preliminary data.</text>
</comment>
<accession>V6SHU7</accession>
<reference evidence="11 12" key="1">
    <citation type="submission" date="2013-08" db="EMBL/GenBank/DDBJ databases">
        <title>Flavobacterium limnosediminis JC2902 genome sequencing.</title>
        <authorList>
            <person name="Lee K."/>
            <person name="Yi H."/>
            <person name="Park S."/>
            <person name="Chun J."/>
        </authorList>
    </citation>
    <scope>NUCLEOTIDE SEQUENCE [LARGE SCALE GENOMIC DNA]</scope>
    <source>
        <strain evidence="11 12">JC2902</strain>
    </source>
</reference>
<evidence type="ECO:0000256" key="7">
    <source>
        <dbReference type="ARBA" id="ARBA00023173"/>
    </source>
</evidence>
<feature type="transmembrane region" description="Helical" evidence="10">
    <location>
        <begin position="392"/>
        <end position="413"/>
    </location>
</feature>
<feature type="transmembrane region" description="Helical" evidence="10">
    <location>
        <begin position="156"/>
        <end position="176"/>
    </location>
</feature>
<dbReference type="PANTHER" id="PTHR43427">
    <property type="entry name" value="CHLORIDE CHANNEL PROTEIN CLC-E"/>
    <property type="match status" value="1"/>
</dbReference>
<protein>
    <submittedName>
        <fullName evidence="11">Chloride channel protein EriC</fullName>
    </submittedName>
</protein>
<dbReference type="PATRIC" id="fig|1341181.4.peg.2698"/>
<keyword evidence="7" id="KW-0869">Chloride channel</keyword>
<dbReference type="InterPro" id="IPR001807">
    <property type="entry name" value="ClC"/>
</dbReference>
<dbReference type="RefSeq" id="WP_023580300.1">
    <property type="nucleotide sequence ID" value="NZ_AVGG01000019.1"/>
</dbReference>
<proteinExistence type="predicted"/>
<feature type="transmembrane region" description="Helical" evidence="10">
    <location>
        <begin position="334"/>
        <end position="353"/>
    </location>
</feature>
<evidence type="ECO:0000256" key="4">
    <source>
        <dbReference type="ARBA" id="ARBA00022989"/>
    </source>
</evidence>
<evidence type="ECO:0000256" key="10">
    <source>
        <dbReference type="SAM" id="Phobius"/>
    </source>
</evidence>
<dbReference type="Gene3D" id="1.10.3080.10">
    <property type="entry name" value="Clc chloride channel"/>
    <property type="match status" value="1"/>
</dbReference>
<dbReference type="PRINTS" id="PR00762">
    <property type="entry name" value="CLCHANNEL"/>
</dbReference>
<evidence type="ECO:0000256" key="6">
    <source>
        <dbReference type="ARBA" id="ARBA00023136"/>
    </source>
</evidence>
<organism evidence="11 12">
    <name type="scientific">Flavobacterium limnosediminis JC2902</name>
    <dbReference type="NCBI Taxonomy" id="1341181"/>
    <lineage>
        <taxon>Bacteria</taxon>
        <taxon>Pseudomonadati</taxon>
        <taxon>Bacteroidota</taxon>
        <taxon>Flavobacteriia</taxon>
        <taxon>Flavobacteriales</taxon>
        <taxon>Flavobacteriaceae</taxon>
        <taxon>Flavobacterium</taxon>
    </lineage>
</organism>
<feature type="transmembrane region" description="Helical" evidence="10">
    <location>
        <begin position="188"/>
        <end position="206"/>
    </location>
</feature>
<keyword evidence="12" id="KW-1185">Reference proteome</keyword>
<dbReference type="Pfam" id="PF00654">
    <property type="entry name" value="Voltage_CLC"/>
    <property type="match status" value="1"/>
</dbReference>
<keyword evidence="2" id="KW-0813">Transport</keyword>
<dbReference type="InterPro" id="IPR014743">
    <property type="entry name" value="Cl-channel_core"/>
</dbReference>
<dbReference type="STRING" id="1341181.FLJC2902T_27430"/>
<feature type="transmembrane region" description="Helical" evidence="10">
    <location>
        <begin position="218"/>
        <end position="241"/>
    </location>
</feature>
<evidence type="ECO:0000256" key="8">
    <source>
        <dbReference type="ARBA" id="ARBA00023214"/>
    </source>
</evidence>
<keyword evidence="5" id="KW-0406">Ion transport</keyword>
<dbReference type="SUPFAM" id="SSF81340">
    <property type="entry name" value="Clc chloride channel"/>
    <property type="match status" value="1"/>
</dbReference>
<evidence type="ECO:0000256" key="5">
    <source>
        <dbReference type="ARBA" id="ARBA00023065"/>
    </source>
</evidence>
<keyword evidence="6 10" id="KW-0472">Membrane</keyword>
<keyword evidence="8" id="KW-0868">Chloride</keyword>
<feature type="transmembrane region" description="Helical" evidence="10">
    <location>
        <begin position="286"/>
        <end position="313"/>
    </location>
</feature>
<evidence type="ECO:0000256" key="2">
    <source>
        <dbReference type="ARBA" id="ARBA00022448"/>
    </source>
</evidence>
<feature type="transmembrane region" description="Helical" evidence="10">
    <location>
        <begin position="109"/>
        <end position="136"/>
    </location>
</feature>
<dbReference type="GO" id="GO:0005254">
    <property type="term" value="F:chloride channel activity"/>
    <property type="evidence" value="ECO:0007669"/>
    <property type="project" value="UniProtKB-KW"/>
</dbReference>
<dbReference type="CDD" id="cd00400">
    <property type="entry name" value="Voltage_gated_ClC"/>
    <property type="match status" value="1"/>
</dbReference>
<dbReference type="eggNOG" id="COG0038">
    <property type="taxonomic scope" value="Bacteria"/>
</dbReference>
<keyword evidence="4 10" id="KW-1133">Transmembrane helix</keyword>
<dbReference type="PANTHER" id="PTHR43427:SF6">
    <property type="entry name" value="CHLORIDE CHANNEL PROTEIN CLC-E"/>
    <property type="match status" value="1"/>
</dbReference>